<evidence type="ECO:0000256" key="3">
    <source>
        <dbReference type="ARBA" id="ARBA00022475"/>
    </source>
</evidence>
<comment type="similarity">
    <text evidence="9">Belongs to the SecE/SEC61-gamma family.</text>
</comment>
<keyword evidence="4 9" id="KW-0812">Transmembrane</keyword>
<dbReference type="Proteomes" id="UP000316253">
    <property type="component" value="Unassembled WGS sequence"/>
</dbReference>
<comment type="caution">
    <text evidence="10">The sequence shown here is derived from an EMBL/GenBank/DDBJ whole genome shotgun (WGS) entry which is preliminary data.</text>
</comment>
<evidence type="ECO:0000256" key="9">
    <source>
        <dbReference type="HAMAP-Rule" id="MF_00422"/>
    </source>
</evidence>
<evidence type="ECO:0000256" key="4">
    <source>
        <dbReference type="ARBA" id="ARBA00022692"/>
    </source>
</evidence>
<evidence type="ECO:0000256" key="6">
    <source>
        <dbReference type="ARBA" id="ARBA00022989"/>
    </source>
</evidence>
<dbReference type="InterPro" id="IPR005807">
    <property type="entry name" value="SecE_bac"/>
</dbReference>
<dbReference type="HAMAP" id="MF_00422">
    <property type="entry name" value="SecE"/>
    <property type="match status" value="1"/>
</dbReference>
<dbReference type="InterPro" id="IPR038379">
    <property type="entry name" value="SecE_sf"/>
</dbReference>
<evidence type="ECO:0000313" key="10">
    <source>
        <dbReference type="EMBL" id="TSC65923.1"/>
    </source>
</evidence>
<keyword evidence="5 9" id="KW-0653">Protein transport</keyword>
<comment type="subcellular location">
    <subcellularLocation>
        <location evidence="9">Cell membrane</location>
        <topology evidence="9">Single-pass membrane protein</topology>
    </subcellularLocation>
    <subcellularLocation>
        <location evidence="1">Membrane</location>
    </subcellularLocation>
</comment>
<organism evidence="10 11">
    <name type="scientific">Candidatus Berkelbacteria bacterium Gr01-1014_85</name>
    <dbReference type="NCBI Taxonomy" id="2017150"/>
    <lineage>
        <taxon>Bacteria</taxon>
        <taxon>Candidatus Berkelbacteria</taxon>
    </lineage>
</organism>
<comment type="subunit">
    <text evidence="9">Component of the Sec protein translocase complex. Heterotrimer consisting of SecY, SecE and SecG subunits. The heterotrimers can form oligomers, although 1 heterotrimer is thought to be able to translocate proteins. Interacts with the ribosome. Interacts with SecDF, and other proteins may be involved. Interacts with SecA.</text>
</comment>
<evidence type="ECO:0000256" key="8">
    <source>
        <dbReference type="ARBA" id="ARBA00023136"/>
    </source>
</evidence>
<dbReference type="AlphaFoldDB" id="A0A554JC18"/>
<dbReference type="NCBIfam" id="TIGR00964">
    <property type="entry name" value="secE_bact"/>
    <property type="match status" value="1"/>
</dbReference>
<dbReference type="GO" id="GO:0043952">
    <property type="term" value="P:protein transport by the Sec complex"/>
    <property type="evidence" value="ECO:0007669"/>
    <property type="project" value="UniProtKB-UniRule"/>
</dbReference>
<keyword evidence="8 9" id="KW-0472">Membrane</keyword>
<dbReference type="GO" id="GO:0065002">
    <property type="term" value="P:intracellular protein transmembrane transport"/>
    <property type="evidence" value="ECO:0007669"/>
    <property type="project" value="UniProtKB-UniRule"/>
</dbReference>
<protein>
    <recommendedName>
        <fullName evidence="9">Protein translocase subunit SecE</fullName>
    </recommendedName>
</protein>
<feature type="transmembrane region" description="Helical" evidence="9">
    <location>
        <begin position="27"/>
        <end position="48"/>
    </location>
</feature>
<reference evidence="10 11" key="1">
    <citation type="submission" date="2017-08" db="EMBL/GenBank/DDBJ databases">
        <title>Mechanisms for carbon and nitrogen cycling indicate functional differentiation within the Candidate Phyla Radiation.</title>
        <authorList>
            <person name="Danczak R.E."/>
            <person name="Johnston M.D."/>
            <person name="Kenah C."/>
            <person name="Slattery M."/>
            <person name="Wrighton K.C."/>
            <person name="Wilkins M.J."/>
        </authorList>
    </citation>
    <scope>NUCLEOTIDE SEQUENCE [LARGE SCALE GENOMIC DNA]</scope>
    <source>
        <strain evidence="10">Gr01-1014_85</strain>
    </source>
</reference>
<gene>
    <name evidence="9" type="primary">secE</name>
    <name evidence="10" type="ORF">CEO22_296</name>
</gene>
<dbReference type="PANTHER" id="PTHR33910">
    <property type="entry name" value="PROTEIN TRANSLOCASE SUBUNIT SECE"/>
    <property type="match status" value="1"/>
</dbReference>
<dbReference type="EMBL" id="VMFD01000022">
    <property type="protein sequence ID" value="TSC65923.1"/>
    <property type="molecule type" value="Genomic_DNA"/>
</dbReference>
<evidence type="ECO:0000256" key="1">
    <source>
        <dbReference type="ARBA" id="ARBA00004370"/>
    </source>
</evidence>
<keyword evidence="7 9" id="KW-0811">Translocation</keyword>
<dbReference type="GO" id="GO:0006605">
    <property type="term" value="P:protein targeting"/>
    <property type="evidence" value="ECO:0007669"/>
    <property type="project" value="UniProtKB-UniRule"/>
</dbReference>
<evidence type="ECO:0000256" key="2">
    <source>
        <dbReference type="ARBA" id="ARBA00022448"/>
    </source>
</evidence>
<name>A0A554JC18_9BACT</name>
<sequence length="63" mass="7239">MWQRLRHYLTSSYDELKQVIWPTRQQVWRYTFIVAIAVVVTTAIVALVDAGLSAGVGRYILSQ</sequence>
<dbReference type="GO" id="GO:0009306">
    <property type="term" value="P:protein secretion"/>
    <property type="evidence" value="ECO:0007669"/>
    <property type="project" value="UniProtKB-UniRule"/>
</dbReference>
<keyword evidence="6 9" id="KW-1133">Transmembrane helix</keyword>
<dbReference type="InterPro" id="IPR001901">
    <property type="entry name" value="Translocase_SecE/Sec61-g"/>
</dbReference>
<evidence type="ECO:0000313" key="11">
    <source>
        <dbReference type="Proteomes" id="UP000316253"/>
    </source>
</evidence>
<keyword evidence="3 9" id="KW-1003">Cell membrane</keyword>
<keyword evidence="2 9" id="KW-0813">Transport</keyword>
<dbReference type="GO" id="GO:0008320">
    <property type="term" value="F:protein transmembrane transporter activity"/>
    <property type="evidence" value="ECO:0007669"/>
    <property type="project" value="UniProtKB-UniRule"/>
</dbReference>
<dbReference type="Pfam" id="PF00584">
    <property type="entry name" value="SecE"/>
    <property type="match status" value="1"/>
</dbReference>
<comment type="function">
    <text evidence="9">Essential subunit of the Sec protein translocation channel SecYEG. Clamps together the 2 halves of SecY. May contact the channel plug during translocation.</text>
</comment>
<evidence type="ECO:0000256" key="5">
    <source>
        <dbReference type="ARBA" id="ARBA00022927"/>
    </source>
</evidence>
<accession>A0A554JC18</accession>
<dbReference type="Gene3D" id="1.20.5.1030">
    <property type="entry name" value="Preprotein translocase secy subunit"/>
    <property type="match status" value="1"/>
</dbReference>
<dbReference type="PANTHER" id="PTHR33910:SF1">
    <property type="entry name" value="PROTEIN TRANSLOCASE SUBUNIT SECE"/>
    <property type="match status" value="1"/>
</dbReference>
<evidence type="ECO:0000256" key="7">
    <source>
        <dbReference type="ARBA" id="ARBA00023010"/>
    </source>
</evidence>
<proteinExistence type="inferred from homology"/>
<dbReference type="GO" id="GO:0005886">
    <property type="term" value="C:plasma membrane"/>
    <property type="evidence" value="ECO:0007669"/>
    <property type="project" value="UniProtKB-SubCell"/>
</dbReference>